<organism evidence="5 6">
    <name type="scientific">Glossina palpalis gambiensis</name>
    <dbReference type="NCBI Taxonomy" id="67801"/>
    <lineage>
        <taxon>Eukaryota</taxon>
        <taxon>Metazoa</taxon>
        <taxon>Ecdysozoa</taxon>
        <taxon>Arthropoda</taxon>
        <taxon>Hexapoda</taxon>
        <taxon>Insecta</taxon>
        <taxon>Pterygota</taxon>
        <taxon>Neoptera</taxon>
        <taxon>Endopterygota</taxon>
        <taxon>Diptera</taxon>
        <taxon>Brachycera</taxon>
        <taxon>Muscomorpha</taxon>
        <taxon>Hippoboscoidea</taxon>
        <taxon>Glossinidae</taxon>
        <taxon>Glossina</taxon>
    </lineage>
</organism>
<proteinExistence type="predicted"/>
<evidence type="ECO:0000256" key="1">
    <source>
        <dbReference type="ARBA" id="ARBA00022441"/>
    </source>
</evidence>
<dbReference type="PROSITE" id="PS50097">
    <property type="entry name" value="BTB"/>
    <property type="match status" value="1"/>
</dbReference>
<dbReference type="PANTHER" id="PTHR24412:SF441">
    <property type="entry name" value="KELCH-LIKE PROTEIN 28"/>
    <property type="match status" value="1"/>
</dbReference>
<evidence type="ECO:0000256" key="3">
    <source>
        <dbReference type="ARBA" id="ARBA00023203"/>
    </source>
</evidence>
<evidence type="ECO:0000313" key="5">
    <source>
        <dbReference type="EnsemblMetazoa" id="GPPI036528-PA"/>
    </source>
</evidence>
<keyword evidence="6" id="KW-1185">Reference proteome</keyword>
<keyword evidence="1" id="KW-0880">Kelch repeat</keyword>
<keyword evidence="2" id="KW-0677">Repeat</keyword>
<dbReference type="EnsemblMetazoa" id="GPPI036528-RA">
    <property type="protein sequence ID" value="GPPI036528-PA"/>
    <property type="gene ID" value="GPPI036528"/>
</dbReference>
<dbReference type="PANTHER" id="PTHR24412">
    <property type="entry name" value="KELCH PROTEIN"/>
    <property type="match status" value="1"/>
</dbReference>
<dbReference type="InterPro" id="IPR011333">
    <property type="entry name" value="SKP1/BTB/POZ_sf"/>
</dbReference>
<dbReference type="EMBL" id="JXJN01018033">
    <property type="status" value="NOT_ANNOTATED_CDS"/>
    <property type="molecule type" value="Genomic_DNA"/>
</dbReference>
<evidence type="ECO:0000256" key="2">
    <source>
        <dbReference type="ARBA" id="ARBA00022737"/>
    </source>
</evidence>
<reference evidence="6" key="1">
    <citation type="submission" date="2015-01" db="EMBL/GenBank/DDBJ databases">
        <authorList>
            <person name="Aksoy S."/>
            <person name="Warren W."/>
            <person name="Wilson R.K."/>
        </authorList>
    </citation>
    <scope>NUCLEOTIDE SEQUENCE [LARGE SCALE GENOMIC DNA]</scope>
    <source>
        <strain evidence="6">IAEA</strain>
    </source>
</reference>
<dbReference type="Pfam" id="PF07707">
    <property type="entry name" value="BACK"/>
    <property type="match status" value="1"/>
</dbReference>
<protein>
    <recommendedName>
        <fullName evidence="4">BTB domain-containing protein</fullName>
    </recommendedName>
</protein>
<accession>A0A1B0BPJ6</accession>
<evidence type="ECO:0000259" key="4">
    <source>
        <dbReference type="PROSITE" id="PS50097"/>
    </source>
</evidence>
<dbReference type="Gene3D" id="1.25.40.420">
    <property type="match status" value="1"/>
</dbReference>
<dbReference type="InterPro" id="IPR011705">
    <property type="entry name" value="BACK"/>
</dbReference>
<sequence length="208" mass="24679">MAAKNIDQVQTIVEQISENYCSHFINHLNKMRIDRKHSLQLRTSLSDFIAFRFLLKHSKFIYVHEIALAIASPYFAAMFESQSIKESAKQYFITFIDDVQETSVGYLKLDAGIIAFTWVKEQCEKFLKKSMNSTNCFRIRKFADMHSLKDLHDYSHKYILNNFDNLINEEELLWLHFEQVCKRSKGRLEFEITYCIFLSFTKFENVKP</sequence>
<reference evidence="5" key="2">
    <citation type="submission" date="2020-05" db="UniProtKB">
        <authorList>
            <consortium name="EnsemblMetazoa"/>
        </authorList>
    </citation>
    <scope>IDENTIFICATION</scope>
    <source>
        <strain evidence="5">IAEA</strain>
    </source>
</reference>
<dbReference type="VEuPathDB" id="VectorBase:GPPI036528"/>
<dbReference type="InterPro" id="IPR000210">
    <property type="entry name" value="BTB/POZ_dom"/>
</dbReference>
<dbReference type="SUPFAM" id="SSF54695">
    <property type="entry name" value="POZ domain"/>
    <property type="match status" value="1"/>
</dbReference>
<dbReference type="Pfam" id="PF00651">
    <property type="entry name" value="BTB"/>
    <property type="match status" value="1"/>
</dbReference>
<dbReference type="AlphaFoldDB" id="A0A1B0BPJ6"/>
<feature type="domain" description="BTB" evidence="4">
    <location>
        <begin position="49"/>
        <end position="107"/>
    </location>
</feature>
<dbReference type="Gene3D" id="3.30.710.10">
    <property type="entry name" value="Potassium Channel Kv1.1, Chain A"/>
    <property type="match status" value="1"/>
</dbReference>
<evidence type="ECO:0000313" key="6">
    <source>
        <dbReference type="Proteomes" id="UP000092460"/>
    </source>
</evidence>
<name>A0A1B0BPJ6_9MUSC</name>
<keyword evidence="3" id="KW-0009">Actin-binding</keyword>
<dbReference type="STRING" id="67801.A0A1B0BPJ6"/>
<dbReference type="Proteomes" id="UP000092460">
    <property type="component" value="Unassembled WGS sequence"/>
</dbReference>